<dbReference type="InterPro" id="IPR036908">
    <property type="entry name" value="RlpA-like_sf"/>
</dbReference>
<dbReference type="CDD" id="cd22276">
    <property type="entry name" value="DPBB_EXLA_N"/>
    <property type="match status" value="1"/>
</dbReference>
<reference evidence="5" key="1">
    <citation type="submission" date="2015-02" db="EMBL/GenBank/DDBJ databases">
        <title>A transcriptome of Wollemia nobilis - a relic of Gondwana.</title>
        <authorList>
            <person name="Chia J.Y."/>
            <person name="Leong Y.S."/>
            <person name="Abdul Karim S."/>
            <person name="Wan Azmi N."/>
            <person name="Hercus R."/>
            <person name="Croft L."/>
        </authorList>
    </citation>
    <scope>NUCLEOTIDE SEQUENCE</scope>
    <source>
        <strain evidence="5">MaeBrown</strain>
        <tissue evidence="5">Leaf</tissue>
    </source>
</reference>
<keyword evidence="2" id="KW-0732">Signal</keyword>
<evidence type="ECO:0000256" key="1">
    <source>
        <dbReference type="RuleBase" id="RU003460"/>
    </source>
</evidence>
<dbReference type="Pfam" id="PF01357">
    <property type="entry name" value="Expansin_C"/>
    <property type="match status" value="1"/>
</dbReference>
<proteinExistence type="inferred from homology"/>
<evidence type="ECO:0000313" key="5">
    <source>
        <dbReference type="EMBL" id="JAG86409.1"/>
    </source>
</evidence>
<dbReference type="AlphaFoldDB" id="A0A0C9RS59"/>
<dbReference type="Pfam" id="PF03330">
    <property type="entry name" value="DPBB_1"/>
    <property type="match status" value="1"/>
</dbReference>
<dbReference type="SUPFAM" id="SSF50685">
    <property type="entry name" value="Barwin-like endoglucanases"/>
    <property type="match status" value="1"/>
</dbReference>
<protein>
    <submittedName>
        <fullName evidence="5">TSA: Wollemia nobilis Ref_Wollemi_Transcript_15547_1086 transcribed RNA sequence</fullName>
    </submittedName>
</protein>
<dbReference type="InterPro" id="IPR007117">
    <property type="entry name" value="Expansin_CBD"/>
</dbReference>
<dbReference type="InterPro" id="IPR036749">
    <property type="entry name" value="Expansin_CBD_sf"/>
</dbReference>
<dbReference type="GO" id="GO:0005576">
    <property type="term" value="C:extracellular region"/>
    <property type="evidence" value="ECO:0007669"/>
    <property type="project" value="InterPro"/>
</dbReference>
<accession>A0A0C9RS59</accession>
<feature type="domain" description="Expansin-like EG45" evidence="3">
    <location>
        <begin position="49"/>
        <end position="153"/>
    </location>
</feature>
<feature type="chain" id="PRO_5002202744" evidence="2">
    <location>
        <begin position="29"/>
        <end position="274"/>
    </location>
</feature>
<dbReference type="EMBL" id="GCHU01015460">
    <property type="protein sequence ID" value="JAG86409.1"/>
    <property type="molecule type" value="Transcribed_RNA"/>
</dbReference>
<dbReference type="PROSITE" id="PS50843">
    <property type="entry name" value="EXPANSIN_CBD"/>
    <property type="match status" value="1"/>
</dbReference>
<evidence type="ECO:0000259" key="3">
    <source>
        <dbReference type="PROSITE" id="PS50842"/>
    </source>
</evidence>
<dbReference type="InterPro" id="IPR007118">
    <property type="entry name" value="Expan_Lol_pI"/>
</dbReference>
<dbReference type="InterPro" id="IPR009009">
    <property type="entry name" value="RlpA-like_DPBB"/>
</dbReference>
<feature type="signal peptide" evidence="2">
    <location>
        <begin position="1"/>
        <end position="28"/>
    </location>
</feature>
<dbReference type="PANTHER" id="PTHR31692:SF4">
    <property type="entry name" value="EXPANSIN-LIKE A1-RELATED"/>
    <property type="match status" value="1"/>
</dbReference>
<feature type="domain" description="Expansin-like CBD" evidence="4">
    <location>
        <begin position="167"/>
        <end position="250"/>
    </location>
</feature>
<dbReference type="PRINTS" id="PR01225">
    <property type="entry name" value="EXPANSNFAMLY"/>
</dbReference>
<dbReference type="SUPFAM" id="SSF49590">
    <property type="entry name" value="PHL pollen allergen"/>
    <property type="match status" value="1"/>
</dbReference>
<name>A0A0C9RS59_9CONI</name>
<dbReference type="Gene3D" id="2.40.40.10">
    <property type="entry name" value="RlpA-like domain"/>
    <property type="match status" value="1"/>
</dbReference>
<dbReference type="Gene3D" id="2.60.40.760">
    <property type="entry name" value="Expansin, cellulose-binding-like domain"/>
    <property type="match status" value="1"/>
</dbReference>
<evidence type="ECO:0000256" key="2">
    <source>
        <dbReference type="SAM" id="SignalP"/>
    </source>
</evidence>
<organism evidence="5">
    <name type="scientific">Wollemia nobilis</name>
    <dbReference type="NCBI Taxonomy" id="56998"/>
    <lineage>
        <taxon>Eukaryota</taxon>
        <taxon>Viridiplantae</taxon>
        <taxon>Streptophyta</taxon>
        <taxon>Embryophyta</taxon>
        <taxon>Tracheophyta</taxon>
        <taxon>Spermatophyta</taxon>
        <taxon>Pinopsida</taxon>
        <taxon>Pinidae</taxon>
        <taxon>Conifers II</taxon>
        <taxon>Araucariales</taxon>
        <taxon>Araucariaceae</taxon>
        <taxon>Wollemia</taxon>
    </lineage>
</organism>
<sequence>MEFFHLRASKFWLAGWIMIAFMLSTALCCDRCVHKSKVAYFEQSKAINGGACGYESVAATLNRGGVAMASPKIYRDGVGCGACYQIRCTDPAICTKSGVKVVVTDLTQNNQTDFVIPARTFSSLASPSKSADLVKRGLVDIEYKRIPCEYRRQNLTVKIDKSSNYPYFLALQFLYQGGQTDITGVEVAKIGTSNWNFMTHNHGAVWSMDKPPMGPLSLRLLVTSGYDGYWVWPKRNLLPENWRVGAVYDSGVQIKEIAQEGCNPCDTGVWRDVN</sequence>
<dbReference type="InterPro" id="IPR007112">
    <property type="entry name" value="Expansin/allergen_DPBB_dom"/>
</dbReference>
<dbReference type="PROSITE" id="PS50842">
    <property type="entry name" value="EXPANSIN_EG45"/>
    <property type="match status" value="1"/>
</dbReference>
<comment type="similarity">
    <text evidence="1">Belongs to the expansin family.</text>
</comment>
<dbReference type="PANTHER" id="PTHR31692">
    <property type="entry name" value="EXPANSIN-B3"/>
    <property type="match status" value="1"/>
</dbReference>
<evidence type="ECO:0000259" key="4">
    <source>
        <dbReference type="PROSITE" id="PS50843"/>
    </source>
</evidence>